<dbReference type="EMBL" id="JACBZS010000001">
    <property type="protein sequence ID" value="NYI71025.1"/>
    <property type="molecule type" value="Genomic_DNA"/>
</dbReference>
<evidence type="ECO:0000313" key="1">
    <source>
        <dbReference type="EMBL" id="NYI71025.1"/>
    </source>
</evidence>
<gene>
    <name evidence="1" type="ORF">GGQ54_001585</name>
</gene>
<dbReference type="Proteomes" id="UP000527616">
    <property type="component" value="Unassembled WGS sequence"/>
</dbReference>
<keyword evidence="2" id="KW-1185">Reference proteome</keyword>
<evidence type="ECO:0000313" key="2">
    <source>
        <dbReference type="Proteomes" id="UP000527616"/>
    </source>
</evidence>
<proteinExistence type="predicted"/>
<reference evidence="1 2" key="1">
    <citation type="submission" date="2020-07" db="EMBL/GenBank/DDBJ databases">
        <title>Sequencing the genomes of 1000 actinobacteria strains.</title>
        <authorList>
            <person name="Klenk H.-P."/>
        </authorList>
    </citation>
    <scope>NUCLEOTIDE SEQUENCE [LARGE SCALE GENOMIC DNA]</scope>
    <source>
        <strain evidence="1 2">DSM 103164</strain>
    </source>
</reference>
<dbReference type="RefSeq" id="WP_179444902.1">
    <property type="nucleotide sequence ID" value="NZ_JACBZS010000001.1"/>
</dbReference>
<protein>
    <submittedName>
        <fullName evidence="1">Uncharacterized protein</fullName>
    </submittedName>
</protein>
<organism evidence="1 2">
    <name type="scientific">Naumannella cuiyingiana</name>
    <dbReference type="NCBI Taxonomy" id="1347891"/>
    <lineage>
        <taxon>Bacteria</taxon>
        <taxon>Bacillati</taxon>
        <taxon>Actinomycetota</taxon>
        <taxon>Actinomycetes</taxon>
        <taxon>Propionibacteriales</taxon>
        <taxon>Propionibacteriaceae</taxon>
        <taxon>Naumannella</taxon>
    </lineage>
</organism>
<sequence length="183" mass="19756">MRIPTPSDVVGLAARSAESIGDAATALPRLLALLDSAEALIRRTDAVIDRIEQTQAGADALVARTGAVVDRADALTAAIEPSITRLLPVLDRLAETTDVREVDALVGLVDQLPELTDSLRTDVLPIMKTLGSVGDDVHDLLLISARLSDMLSRLPGMGRVRRKVDEESDDEVVDQFRQRREEG</sequence>
<name>A0A7Z0D8Z7_9ACTN</name>
<accession>A0A7Z0D8Z7</accession>
<comment type="caution">
    <text evidence="1">The sequence shown here is derived from an EMBL/GenBank/DDBJ whole genome shotgun (WGS) entry which is preliminary data.</text>
</comment>
<dbReference type="AlphaFoldDB" id="A0A7Z0D8Z7"/>